<dbReference type="AlphaFoldDB" id="A0A0V1D531"/>
<evidence type="ECO:0000313" key="3">
    <source>
        <dbReference type="Proteomes" id="UP000054653"/>
    </source>
</evidence>
<name>A0A0V1D531_TRIBR</name>
<accession>A0A0V1D531</accession>
<evidence type="ECO:0000256" key="1">
    <source>
        <dbReference type="SAM" id="MobiDB-lite"/>
    </source>
</evidence>
<reference evidence="2 3" key="1">
    <citation type="submission" date="2015-01" db="EMBL/GenBank/DDBJ databases">
        <title>Evolution of Trichinella species and genotypes.</title>
        <authorList>
            <person name="Korhonen P.K."/>
            <person name="Edoardo P."/>
            <person name="Giuseppe L.R."/>
            <person name="Gasser R.B."/>
        </authorList>
    </citation>
    <scope>NUCLEOTIDE SEQUENCE [LARGE SCALE GENOMIC DNA]</scope>
    <source>
        <strain evidence="2">ISS120</strain>
    </source>
</reference>
<proteinExistence type="predicted"/>
<keyword evidence="3" id="KW-1185">Reference proteome</keyword>
<sequence>MHYTSHSKTSDKRTRRENFRNASQLPLWRQHRTNMKRSNETKVVTAVVEAVFKVPLHLCSARTNASCCWLH</sequence>
<protein>
    <submittedName>
        <fullName evidence="2">Uncharacterized protein</fullName>
    </submittedName>
</protein>
<gene>
    <name evidence="2" type="ORF">T03_16183</name>
</gene>
<dbReference type="EMBL" id="JYDI01000040">
    <property type="protein sequence ID" value="KRY56693.1"/>
    <property type="molecule type" value="Genomic_DNA"/>
</dbReference>
<evidence type="ECO:0000313" key="2">
    <source>
        <dbReference type="EMBL" id="KRY56693.1"/>
    </source>
</evidence>
<comment type="caution">
    <text evidence="2">The sequence shown here is derived from an EMBL/GenBank/DDBJ whole genome shotgun (WGS) entry which is preliminary data.</text>
</comment>
<feature type="compositionally biased region" description="Basic and acidic residues" evidence="1">
    <location>
        <begin position="8"/>
        <end position="19"/>
    </location>
</feature>
<dbReference type="Proteomes" id="UP000054653">
    <property type="component" value="Unassembled WGS sequence"/>
</dbReference>
<organism evidence="2 3">
    <name type="scientific">Trichinella britovi</name>
    <name type="common">Parasitic roundworm</name>
    <dbReference type="NCBI Taxonomy" id="45882"/>
    <lineage>
        <taxon>Eukaryota</taxon>
        <taxon>Metazoa</taxon>
        <taxon>Ecdysozoa</taxon>
        <taxon>Nematoda</taxon>
        <taxon>Enoplea</taxon>
        <taxon>Dorylaimia</taxon>
        <taxon>Trichinellida</taxon>
        <taxon>Trichinellidae</taxon>
        <taxon>Trichinella</taxon>
    </lineage>
</organism>
<feature type="region of interest" description="Disordered" evidence="1">
    <location>
        <begin position="1"/>
        <end position="26"/>
    </location>
</feature>